<dbReference type="PROSITE" id="PS50110">
    <property type="entry name" value="RESPONSE_REGULATORY"/>
    <property type="match status" value="1"/>
</dbReference>
<dbReference type="Pfam" id="PF00072">
    <property type="entry name" value="Response_reg"/>
    <property type="match status" value="1"/>
</dbReference>
<organism evidence="4 5">
    <name type="scientific">Enterococcus wangshanyuanii</name>
    <dbReference type="NCBI Taxonomy" id="2005703"/>
    <lineage>
        <taxon>Bacteria</taxon>
        <taxon>Bacillati</taxon>
        <taxon>Bacillota</taxon>
        <taxon>Bacilli</taxon>
        <taxon>Lactobacillales</taxon>
        <taxon>Enterococcaceae</taxon>
        <taxon>Enterococcus</taxon>
    </lineage>
</organism>
<dbReference type="Gene3D" id="3.40.50.2300">
    <property type="match status" value="1"/>
</dbReference>
<feature type="modified residue" description="4-aspartylphosphate" evidence="1">
    <location>
        <position position="60"/>
    </location>
</feature>
<accession>A0ABQ1NVU6</accession>
<sequence>MYKIALCDDEAFQSTKLEKMIEVHLSEQNIEFEIDIYEQGESLLRAIKQQTTVYQIIFLDIEMSGINGIETAKKIREHDEHVLLNYITSYDKYSLASFEVSPFRYLLKPIEKQKINFLLDSAIEKINLGNHYLFFKSNRRQYQLCHDQIIMISSEKGRQIRIELTSEEQDIVFYGKIKELEQTLNLLIFVKVNHGTIINMNCIKSVEDQLIHLINGKSVSISRGKRKQFSEAYNHFIERSIGI</sequence>
<dbReference type="PANTHER" id="PTHR37299:SF1">
    <property type="entry name" value="STAGE 0 SPORULATION PROTEIN A HOMOLOG"/>
    <property type="match status" value="1"/>
</dbReference>
<dbReference type="RefSeq" id="WP_088269220.1">
    <property type="nucleotide sequence ID" value="NZ_BMKI01000002.1"/>
</dbReference>
<proteinExistence type="predicted"/>
<name>A0ABQ1NVU6_9ENTE</name>
<reference evidence="5" key="1">
    <citation type="journal article" date="2019" name="Int. J. Syst. Evol. Microbiol.">
        <title>The Global Catalogue of Microorganisms (GCM) 10K type strain sequencing project: providing services to taxonomists for standard genome sequencing and annotation.</title>
        <authorList>
            <consortium name="The Broad Institute Genomics Platform"/>
            <consortium name="The Broad Institute Genome Sequencing Center for Infectious Disease"/>
            <person name="Wu L."/>
            <person name="Ma J."/>
        </authorList>
    </citation>
    <scope>NUCLEOTIDE SEQUENCE [LARGE SCALE GENOMIC DNA]</scope>
    <source>
        <strain evidence="5">CGMCC 1.15942</strain>
    </source>
</reference>
<keyword evidence="5" id="KW-1185">Reference proteome</keyword>
<comment type="caution">
    <text evidence="4">The sequence shown here is derived from an EMBL/GenBank/DDBJ whole genome shotgun (WGS) entry which is preliminary data.</text>
</comment>
<dbReference type="EMBL" id="BMKI01000002">
    <property type="protein sequence ID" value="GGC85475.1"/>
    <property type="molecule type" value="Genomic_DNA"/>
</dbReference>
<dbReference type="InterPro" id="IPR007492">
    <property type="entry name" value="LytTR_DNA-bd_dom"/>
</dbReference>
<evidence type="ECO:0000259" key="2">
    <source>
        <dbReference type="PROSITE" id="PS50110"/>
    </source>
</evidence>
<dbReference type="SMART" id="SM00448">
    <property type="entry name" value="REC"/>
    <property type="match status" value="1"/>
</dbReference>
<feature type="domain" description="Response regulatory" evidence="2">
    <location>
        <begin position="3"/>
        <end position="123"/>
    </location>
</feature>
<dbReference type="GO" id="GO:0003677">
    <property type="term" value="F:DNA binding"/>
    <property type="evidence" value="ECO:0007669"/>
    <property type="project" value="UniProtKB-KW"/>
</dbReference>
<evidence type="ECO:0000313" key="4">
    <source>
        <dbReference type="EMBL" id="GGC85475.1"/>
    </source>
</evidence>
<dbReference type="SUPFAM" id="SSF52172">
    <property type="entry name" value="CheY-like"/>
    <property type="match status" value="1"/>
</dbReference>
<evidence type="ECO:0000259" key="3">
    <source>
        <dbReference type="PROSITE" id="PS50930"/>
    </source>
</evidence>
<dbReference type="InterPro" id="IPR001789">
    <property type="entry name" value="Sig_transdc_resp-reg_receiver"/>
</dbReference>
<dbReference type="PANTHER" id="PTHR37299">
    <property type="entry name" value="TRANSCRIPTIONAL REGULATOR-RELATED"/>
    <property type="match status" value="1"/>
</dbReference>
<dbReference type="Pfam" id="PF04397">
    <property type="entry name" value="LytTR"/>
    <property type="match status" value="1"/>
</dbReference>
<dbReference type="Proteomes" id="UP000630615">
    <property type="component" value="Unassembled WGS sequence"/>
</dbReference>
<protein>
    <submittedName>
        <fullName evidence="4">DNA-binding response regulator</fullName>
    </submittedName>
</protein>
<dbReference type="InterPro" id="IPR011006">
    <property type="entry name" value="CheY-like_superfamily"/>
</dbReference>
<dbReference type="InterPro" id="IPR046947">
    <property type="entry name" value="LytR-like"/>
</dbReference>
<feature type="domain" description="HTH LytTR-type" evidence="3">
    <location>
        <begin position="133"/>
        <end position="235"/>
    </location>
</feature>
<keyword evidence="1" id="KW-0597">Phosphoprotein</keyword>
<dbReference type="Gene3D" id="2.40.50.1020">
    <property type="entry name" value="LytTr DNA-binding domain"/>
    <property type="match status" value="1"/>
</dbReference>
<evidence type="ECO:0000313" key="5">
    <source>
        <dbReference type="Proteomes" id="UP000630615"/>
    </source>
</evidence>
<dbReference type="PROSITE" id="PS50930">
    <property type="entry name" value="HTH_LYTTR"/>
    <property type="match status" value="1"/>
</dbReference>
<gene>
    <name evidence="4" type="ORF">GCM10011573_13890</name>
</gene>
<keyword evidence="4" id="KW-0238">DNA-binding</keyword>
<evidence type="ECO:0000256" key="1">
    <source>
        <dbReference type="PROSITE-ProRule" id="PRU00169"/>
    </source>
</evidence>
<dbReference type="SMART" id="SM00850">
    <property type="entry name" value="LytTR"/>
    <property type="match status" value="1"/>
</dbReference>